<evidence type="ECO:0000313" key="3">
    <source>
        <dbReference type="EMBL" id="SVB22489.1"/>
    </source>
</evidence>
<feature type="transmembrane region" description="Helical" evidence="1">
    <location>
        <begin position="29"/>
        <end position="46"/>
    </location>
</feature>
<dbReference type="PANTHER" id="PTHR34512">
    <property type="entry name" value="CELL SURFACE PROTEIN"/>
    <property type="match status" value="1"/>
</dbReference>
<dbReference type="Pfam" id="PF13360">
    <property type="entry name" value="PQQ_2"/>
    <property type="match status" value="1"/>
</dbReference>
<dbReference type="SUPFAM" id="SSF50998">
    <property type="entry name" value="Quinoprotein alcohol dehydrogenase-like"/>
    <property type="match status" value="1"/>
</dbReference>
<keyword evidence="1" id="KW-1133">Transmembrane helix</keyword>
<dbReference type="AlphaFoldDB" id="A0A382C9H4"/>
<dbReference type="InterPro" id="IPR018391">
    <property type="entry name" value="PQQ_b-propeller_rpt"/>
</dbReference>
<dbReference type="PANTHER" id="PTHR34512:SF30">
    <property type="entry name" value="OUTER MEMBRANE PROTEIN ASSEMBLY FACTOR BAMB"/>
    <property type="match status" value="1"/>
</dbReference>
<feature type="non-terminal residue" evidence="3">
    <location>
        <position position="259"/>
    </location>
</feature>
<sequence length="259" mass="28449">MDNLENRNLEFNENSVDSPNKIPPATLKMLRLFILVLFAAYVPFIFSGCTGRDIISVAEGWSPLAVEDQVVYVATKDSKILALDSNSLERDQRSPPIWEFTSSQEDNLGSIFGAPAIGEEFIFVAGSIEKKTTGQVIALKKNRPSNSQLQPEEWKQRVSGGVIGAPVFYEGMVIVTTDVGRIYCFDAGTGDKIWSYETEGAKESDSNIKPIWSTPVVEDGVIYVGSMDQGFYALSLGAEVSDSERLLWKFKTNGAVVGK</sequence>
<feature type="domain" description="Pyrrolo-quinoline quinone repeat" evidence="2">
    <location>
        <begin position="97"/>
        <end position="200"/>
    </location>
</feature>
<dbReference type="SMART" id="SM00564">
    <property type="entry name" value="PQQ"/>
    <property type="match status" value="3"/>
</dbReference>
<dbReference type="InterPro" id="IPR015943">
    <property type="entry name" value="WD40/YVTN_repeat-like_dom_sf"/>
</dbReference>
<evidence type="ECO:0000259" key="2">
    <source>
        <dbReference type="Pfam" id="PF13360"/>
    </source>
</evidence>
<keyword evidence="1" id="KW-0472">Membrane</keyword>
<organism evidence="3">
    <name type="scientific">marine metagenome</name>
    <dbReference type="NCBI Taxonomy" id="408172"/>
    <lineage>
        <taxon>unclassified sequences</taxon>
        <taxon>metagenomes</taxon>
        <taxon>ecological metagenomes</taxon>
    </lineage>
</organism>
<keyword evidence="1" id="KW-0812">Transmembrane</keyword>
<dbReference type="InterPro" id="IPR002372">
    <property type="entry name" value="PQQ_rpt_dom"/>
</dbReference>
<name>A0A382C9H4_9ZZZZ</name>
<dbReference type="EMBL" id="UINC01033345">
    <property type="protein sequence ID" value="SVB22489.1"/>
    <property type="molecule type" value="Genomic_DNA"/>
</dbReference>
<dbReference type="Gene3D" id="2.130.10.10">
    <property type="entry name" value="YVTN repeat-like/Quinoprotein amine dehydrogenase"/>
    <property type="match status" value="2"/>
</dbReference>
<accession>A0A382C9H4</accession>
<dbReference type="InterPro" id="IPR011047">
    <property type="entry name" value="Quinoprotein_ADH-like_sf"/>
</dbReference>
<proteinExistence type="predicted"/>
<protein>
    <recommendedName>
        <fullName evidence="2">Pyrrolo-quinoline quinone repeat domain-containing protein</fullName>
    </recommendedName>
</protein>
<gene>
    <name evidence="3" type="ORF">METZ01_LOCUS175343</name>
</gene>
<evidence type="ECO:0000256" key="1">
    <source>
        <dbReference type="SAM" id="Phobius"/>
    </source>
</evidence>
<reference evidence="3" key="1">
    <citation type="submission" date="2018-05" db="EMBL/GenBank/DDBJ databases">
        <authorList>
            <person name="Lanie J.A."/>
            <person name="Ng W.-L."/>
            <person name="Kazmierczak K.M."/>
            <person name="Andrzejewski T.M."/>
            <person name="Davidsen T.M."/>
            <person name="Wayne K.J."/>
            <person name="Tettelin H."/>
            <person name="Glass J.I."/>
            <person name="Rusch D."/>
            <person name="Podicherti R."/>
            <person name="Tsui H.-C.T."/>
            <person name="Winkler M.E."/>
        </authorList>
    </citation>
    <scope>NUCLEOTIDE SEQUENCE</scope>
</reference>